<evidence type="ECO:0000313" key="3">
    <source>
        <dbReference type="Proteomes" id="UP000297982"/>
    </source>
</evidence>
<keyword evidence="1" id="KW-1133">Transmembrane helix</keyword>
<reference evidence="2 3" key="1">
    <citation type="journal article" date="2003" name="Int. J. Syst. Evol. Microbiol.">
        <title>Halobacillus salinus sp. nov., isolated from a salt lake on the coast of the East Sea in Korea.</title>
        <authorList>
            <person name="Yoon J.H."/>
            <person name="Kang K.H."/>
            <person name="Park Y.H."/>
        </authorList>
    </citation>
    <scope>NUCLEOTIDE SEQUENCE [LARGE SCALE GENOMIC DNA]</scope>
    <source>
        <strain evidence="2 3">HSL-3</strain>
    </source>
</reference>
<dbReference type="EMBL" id="SRJC01000001">
    <property type="protein sequence ID" value="TGB05234.1"/>
    <property type="molecule type" value="Genomic_DNA"/>
</dbReference>
<accession>A0A4Z0H5W0</accession>
<protein>
    <submittedName>
        <fullName evidence="2">DUF2929 family protein</fullName>
    </submittedName>
</protein>
<dbReference type="Proteomes" id="UP000297982">
    <property type="component" value="Unassembled WGS sequence"/>
</dbReference>
<feature type="transmembrane region" description="Helical" evidence="1">
    <location>
        <begin position="30"/>
        <end position="53"/>
    </location>
</feature>
<dbReference type="AlphaFoldDB" id="A0A4Z0H5W0"/>
<sequence length="59" mass="6479">MRYIWTIIWAFLLSFMAAYVISNMSGGSFAFSQVIVTTILFTLAAIILGEGVIKDADEA</sequence>
<keyword evidence="1" id="KW-0812">Transmembrane</keyword>
<feature type="transmembrane region" description="Helical" evidence="1">
    <location>
        <begin position="7"/>
        <end position="24"/>
    </location>
</feature>
<name>A0A4Z0H5W0_9BACI</name>
<dbReference type="Pfam" id="PF11151">
    <property type="entry name" value="DUF2929"/>
    <property type="match status" value="1"/>
</dbReference>
<keyword evidence="1" id="KW-0472">Membrane</keyword>
<comment type="caution">
    <text evidence="2">The sequence shown here is derived from an EMBL/GenBank/DDBJ whole genome shotgun (WGS) entry which is preliminary data.</text>
</comment>
<dbReference type="RefSeq" id="WP_135327411.1">
    <property type="nucleotide sequence ID" value="NZ_SRJC01000001.1"/>
</dbReference>
<keyword evidence="3" id="KW-1185">Reference proteome</keyword>
<evidence type="ECO:0000313" key="2">
    <source>
        <dbReference type="EMBL" id="TGB05234.1"/>
    </source>
</evidence>
<dbReference type="STRING" id="192814.GCA_900166575_02316"/>
<dbReference type="InterPro" id="IPR021324">
    <property type="entry name" value="DUF2929"/>
</dbReference>
<evidence type="ECO:0000256" key="1">
    <source>
        <dbReference type="SAM" id="Phobius"/>
    </source>
</evidence>
<organism evidence="2 3">
    <name type="scientific">Halobacillus salinus</name>
    <dbReference type="NCBI Taxonomy" id="192814"/>
    <lineage>
        <taxon>Bacteria</taxon>
        <taxon>Bacillati</taxon>
        <taxon>Bacillota</taxon>
        <taxon>Bacilli</taxon>
        <taxon>Bacillales</taxon>
        <taxon>Bacillaceae</taxon>
        <taxon>Halobacillus</taxon>
    </lineage>
</organism>
<gene>
    <name evidence="2" type="ORF">E4663_09665</name>
</gene>
<proteinExistence type="predicted"/>